<name>A0A6J8EPB9_MYTCO</name>
<accession>A0A6J8EPB9</accession>
<evidence type="ECO:0000313" key="1">
    <source>
        <dbReference type="EMBL" id="CAC5420921.1"/>
    </source>
</evidence>
<gene>
    <name evidence="1" type="ORF">MCOR_53099</name>
</gene>
<dbReference type="EMBL" id="CACVKT020009195">
    <property type="protein sequence ID" value="CAC5420921.1"/>
    <property type="molecule type" value="Genomic_DNA"/>
</dbReference>
<protein>
    <submittedName>
        <fullName evidence="1">Uncharacterized protein</fullName>
    </submittedName>
</protein>
<dbReference type="AlphaFoldDB" id="A0A6J8EPB9"/>
<sequence>MRLFSNLKDLIKQDLIAMKNSSNIKFCAITLCALLNNKFKEEMLNEVFESDIERQAFENICLEFTLGPNKDTVKGKIREQLDNLEDMYVTKTENYYHFIHDKVYNIVVLVCGLTFLHSFIKFLRRSFIAERFCFQSNMTDNQKLIIIINEEITEKNISTD</sequence>
<keyword evidence="2" id="KW-1185">Reference proteome</keyword>
<organism evidence="1 2">
    <name type="scientific">Mytilus coruscus</name>
    <name type="common">Sea mussel</name>
    <dbReference type="NCBI Taxonomy" id="42192"/>
    <lineage>
        <taxon>Eukaryota</taxon>
        <taxon>Metazoa</taxon>
        <taxon>Spiralia</taxon>
        <taxon>Lophotrochozoa</taxon>
        <taxon>Mollusca</taxon>
        <taxon>Bivalvia</taxon>
        <taxon>Autobranchia</taxon>
        <taxon>Pteriomorphia</taxon>
        <taxon>Mytilida</taxon>
        <taxon>Mytiloidea</taxon>
        <taxon>Mytilidae</taxon>
        <taxon>Mytilinae</taxon>
        <taxon>Mytilus</taxon>
    </lineage>
</organism>
<evidence type="ECO:0000313" key="2">
    <source>
        <dbReference type="Proteomes" id="UP000507470"/>
    </source>
</evidence>
<reference evidence="1 2" key="1">
    <citation type="submission" date="2020-06" db="EMBL/GenBank/DDBJ databases">
        <authorList>
            <person name="Li R."/>
            <person name="Bekaert M."/>
        </authorList>
    </citation>
    <scope>NUCLEOTIDE SEQUENCE [LARGE SCALE GENOMIC DNA]</scope>
    <source>
        <strain evidence="2">wild</strain>
    </source>
</reference>
<proteinExistence type="predicted"/>
<dbReference type="Proteomes" id="UP000507470">
    <property type="component" value="Unassembled WGS sequence"/>
</dbReference>